<dbReference type="GO" id="GO:0016020">
    <property type="term" value="C:membrane"/>
    <property type="evidence" value="ECO:0007669"/>
    <property type="project" value="UniProtKB-SubCell"/>
</dbReference>
<evidence type="ECO:0000313" key="7">
    <source>
        <dbReference type="EMBL" id="MBC5736731.1"/>
    </source>
</evidence>
<evidence type="ECO:0000256" key="6">
    <source>
        <dbReference type="SAM" id="Phobius"/>
    </source>
</evidence>
<feature type="transmembrane region" description="Helical" evidence="6">
    <location>
        <begin position="170"/>
        <end position="191"/>
    </location>
</feature>
<dbReference type="PANTHER" id="PTHR21716:SF68">
    <property type="entry name" value="TRANSPORT PROTEIN YTVI-RELATED"/>
    <property type="match status" value="1"/>
</dbReference>
<proteinExistence type="inferred from homology"/>
<name>A0A8J6MCD2_9FIRM</name>
<comment type="caution">
    <text evidence="7">The sequence shown here is derived from an EMBL/GenBank/DDBJ whole genome shotgun (WGS) entry which is preliminary data.</text>
</comment>
<dbReference type="Pfam" id="PF01594">
    <property type="entry name" value="AI-2E_transport"/>
    <property type="match status" value="1"/>
</dbReference>
<evidence type="ECO:0000256" key="4">
    <source>
        <dbReference type="ARBA" id="ARBA00022989"/>
    </source>
</evidence>
<dbReference type="InterPro" id="IPR002549">
    <property type="entry name" value="AI-2E-like"/>
</dbReference>
<feature type="transmembrane region" description="Helical" evidence="6">
    <location>
        <begin position="330"/>
        <end position="353"/>
    </location>
</feature>
<reference evidence="7" key="1">
    <citation type="submission" date="2020-08" db="EMBL/GenBank/DDBJ databases">
        <title>Genome public.</title>
        <authorList>
            <person name="Liu C."/>
            <person name="Sun Q."/>
        </authorList>
    </citation>
    <scope>NUCLEOTIDE SEQUENCE</scope>
    <source>
        <strain evidence="7">NSJ-52</strain>
    </source>
</reference>
<evidence type="ECO:0000313" key="8">
    <source>
        <dbReference type="Proteomes" id="UP000607645"/>
    </source>
</evidence>
<gene>
    <name evidence="7" type="primary">ytvI</name>
    <name evidence="7" type="ORF">H8S62_06870</name>
</gene>
<feature type="transmembrane region" description="Helical" evidence="6">
    <location>
        <begin position="72"/>
        <end position="98"/>
    </location>
</feature>
<evidence type="ECO:0000256" key="3">
    <source>
        <dbReference type="ARBA" id="ARBA00022692"/>
    </source>
</evidence>
<keyword evidence="5 6" id="KW-0472">Membrane</keyword>
<dbReference type="RefSeq" id="WP_186918843.1">
    <property type="nucleotide sequence ID" value="NZ_JACOPQ010000004.1"/>
</dbReference>
<dbReference type="AlphaFoldDB" id="A0A8J6MCD2"/>
<sequence length="397" mass="43085">MEYRELSWHERGRLWLRLSVRLALTVLVLLAVFFLGPPLASLFMPFLLALVMAWVLNPMIKKIQRRLRLSRGVLSLVLITLLFAIAGGVLAALVYSIATELASLASNWQTIWASLLDVIRELEQFLSDLFARLPDQVGQAANGLLEELVAWLQETVPGMLTRVGSAAGSFAFSLPSFVIALVIFIMASYFITSDYPRLRVMLTGRLSPGLHSFLGNVKRTAVAAFGGYVKAQLILSAVIFFILLVGFVVIRQPYSVLLAFLLAVLDFIPIIGSGTVMVPWAVIDVFTGDWRHAVELMVIWGVVALFRRAAEPKVVGDQTGLSPILSLMSIYVGMKLGGVLGMILGPVLCMVVLNIGKLGTLDGVLGDLRLAAGDISALLKNRPAPDGKKTDGDADGP</sequence>
<dbReference type="GO" id="GO:0055085">
    <property type="term" value="P:transmembrane transport"/>
    <property type="evidence" value="ECO:0007669"/>
    <property type="project" value="TreeGrafter"/>
</dbReference>
<evidence type="ECO:0000256" key="1">
    <source>
        <dbReference type="ARBA" id="ARBA00004141"/>
    </source>
</evidence>
<comment type="similarity">
    <text evidence="2">Belongs to the autoinducer-2 exporter (AI-2E) (TC 2.A.86) family.</text>
</comment>
<feature type="transmembrane region" description="Helical" evidence="6">
    <location>
        <begin position="256"/>
        <end position="281"/>
    </location>
</feature>
<keyword evidence="4 6" id="KW-1133">Transmembrane helix</keyword>
<feature type="transmembrane region" description="Helical" evidence="6">
    <location>
        <begin position="14"/>
        <end position="36"/>
    </location>
</feature>
<organism evidence="7 8">
    <name type="scientific">Lawsonibacter faecis</name>
    <dbReference type="NCBI Taxonomy" id="2763052"/>
    <lineage>
        <taxon>Bacteria</taxon>
        <taxon>Bacillati</taxon>
        <taxon>Bacillota</taxon>
        <taxon>Clostridia</taxon>
        <taxon>Eubacteriales</taxon>
        <taxon>Oscillospiraceae</taxon>
        <taxon>Lawsonibacter</taxon>
    </lineage>
</organism>
<comment type="subcellular location">
    <subcellularLocation>
        <location evidence="1">Membrane</location>
        <topology evidence="1">Multi-pass membrane protein</topology>
    </subcellularLocation>
</comment>
<dbReference type="EMBL" id="JACOPQ010000004">
    <property type="protein sequence ID" value="MBC5736731.1"/>
    <property type="molecule type" value="Genomic_DNA"/>
</dbReference>
<keyword evidence="3 6" id="KW-0812">Transmembrane</keyword>
<feature type="transmembrane region" description="Helical" evidence="6">
    <location>
        <begin position="42"/>
        <end position="60"/>
    </location>
</feature>
<feature type="transmembrane region" description="Helical" evidence="6">
    <location>
        <begin position="228"/>
        <end position="250"/>
    </location>
</feature>
<dbReference type="NCBIfam" id="TIGR02872">
    <property type="entry name" value="spore_ytvI"/>
    <property type="match status" value="1"/>
</dbReference>
<keyword evidence="8" id="KW-1185">Reference proteome</keyword>
<accession>A0A8J6MCD2</accession>
<dbReference type="InterPro" id="IPR014227">
    <property type="entry name" value="YtvI-like"/>
</dbReference>
<dbReference type="PANTHER" id="PTHR21716">
    <property type="entry name" value="TRANSMEMBRANE PROTEIN"/>
    <property type="match status" value="1"/>
</dbReference>
<evidence type="ECO:0000256" key="5">
    <source>
        <dbReference type="ARBA" id="ARBA00023136"/>
    </source>
</evidence>
<protein>
    <submittedName>
        <fullName evidence="7">Sporulation integral membrane protein YtvI</fullName>
    </submittedName>
</protein>
<dbReference type="Proteomes" id="UP000607645">
    <property type="component" value="Unassembled WGS sequence"/>
</dbReference>
<evidence type="ECO:0000256" key="2">
    <source>
        <dbReference type="ARBA" id="ARBA00009773"/>
    </source>
</evidence>